<evidence type="ECO:0000313" key="4">
    <source>
        <dbReference type="EMBL" id="RWZ50978.1"/>
    </source>
</evidence>
<feature type="domain" description="PucR C-terminal helix-turn-helix" evidence="3">
    <location>
        <begin position="520"/>
        <end position="578"/>
    </location>
</feature>
<dbReference type="PANTHER" id="PTHR33744:SF1">
    <property type="entry name" value="DNA-BINDING TRANSCRIPTIONAL ACTIVATOR ADER"/>
    <property type="match status" value="1"/>
</dbReference>
<evidence type="ECO:0000259" key="2">
    <source>
        <dbReference type="Pfam" id="PF07905"/>
    </source>
</evidence>
<gene>
    <name evidence="4" type="ORF">ELQ90_09195</name>
</gene>
<dbReference type="AlphaFoldDB" id="A0A3S5CEI5"/>
<evidence type="ECO:0000256" key="1">
    <source>
        <dbReference type="SAM" id="MobiDB-lite"/>
    </source>
</evidence>
<feature type="compositionally biased region" description="Low complexity" evidence="1">
    <location>
        <begin position="11"/>
        <end position="20"/>
    </location>
</feature>
<reference evidence="4 5" key="1">
    <citation type="submission" date="2018-12" db="EMBL/GenBank/DDBJ databases">
        <authorList>
            <person name="Li F."/>
        </authorList>
    </citation>
    <scope>NUCLEOTIDE SEQUENCE [LARGE SCALE GENOMIC DNA]</scope>
    <source>
        <strain evidence="4 5">11W25H-1</strain>
    </source>
</reference>
<dbReference type="InterPro" id="IPR025736">
    <property type="entry name" value="PucR_C-HTH_dom"/>
</dbReference>
<dbReference type="Pfam" id="PF13556">
    <property type="entry name" value="HTH_30"/>
    <property type="match status" value="1"/>
</dbReference>
<proteinExistence type="predicted"/>
<dbReference type="PANTHER" id="PTHR33744">
    <property type="entry name" value="CARBOHYDRATE DIACID REGULATOR"/>
    <property type="match status" value="1"/>
</dbReference>
<protein>
    <submittedName>
        <fullName evidence="4">PucR family transcriptional regulator</fullName>
    </submittedName>
</protein>
<accession>A0A3S5CEI5</accession>
<organism evidence="4 5">
    <name type="scientific">Labedella phragmitis</name>
    <dbReference type="NCBI Taxonomy" id="2498849"/>
    <lineage>
        <taxon>Bacteria</taxon>
        <taxon>Bacillati</taxon>
        <taxon>Actinomycetota</taxon>
        <taxon>Actinomycetes</taxon>
        <taxon>Micrococcales</taxon>
        <taxon>Microbacteriaceae</taxon>
        <taxon>Labedella</taxon>
    </lineage>
</organism>
<name>A0A3S5CEI5_9MICO</name>
<feature type="domain" description="Purine catabolism PurC-like" evidence="2">
    <location>
        <begin position="110"/>
        <end position="213"/>
    </location>
</feature>
<evidence type="ECO:0000259" key="3">
    <source>
        <dbReference type="Pfam" id="PF13556"/>
    </source>
</evidence>
<sequence>MSSLETGPGISVTSRRSCTSPSRSRVGAVVVAVSMDMVRASQSVEAAGLCADAAPPMLEATASRVDGHSVSSPHHTSTLWSPRSRLLSMHPTARALVGESSLRLTVLEGGGDGALDAEVSWAHSSDLLDPTPFLDAGQVLLTTGTQFAADGADHDAYVERLTARGVAALGFGTEVVTAGTPDALVRACASHGLPLFEVPYQVPFIAIARFVADRVAAAEHARDAWALGAMRSISFAALRPEGLGATLVELARQLDRSVLLFDETGAATHDENGEGAALPTGLRDDIRAEAARLLDRGQRSSSTMHLDGTTVTLQTIGRRSELRGVLAVTGERDLDASDQTVVTSVVALVGVALEQGRILSRARSSVRSAAVRALLDGRADLASAVLRELGESVPEGDVVLARVRPDDGGTSESRTVDTTVLDALLDDARVLIGTPDAVHAAADALAAHGARIGVSTPSSASDLPRSYREAGAALDATTPQSRVVHAGELGSRGVDWLLERPGSREIATAVLRPITHDEVLLASLEAWLEANGQTDPAARRLRVHRHTLRARISTIEQLIGRDLSSFAARTEAWIALRAVAAE</sequence>
<feature type="region of interest" description="Disordered" evidence="1">
    <location>
        <begin position="1"/>
        <end position="20"/>
    </location>
</feature>
<comment type="caution">
    <text evidence="4">The sequence shown here is derived from an EMBL/GenBank/DDBJ whole genome shotgun (WGS) entry which is preliminary data.</text>
</comment>
<dbReference type="Pfam" id="PF07905">
    <property type="entry name" value="PucR"/>
    <property type="match status" value="1"/>
</dbReference>
<dbReference type="Proteomes" id="UP000288547">
    <property type="component" value="Unassembled WGS sequence"/>
</dbReference>
<evidence type="ECO:0000313" key="5">
    <source>
        <dbReference type="Proteomes" id="UP000288547"/>
    </source>
</evidence>
<dbReference type="EMBL" id="RZNB01000003">
    <property type="protein sequence ID" value="RWZ50978.1"/>
    <property type="molecule type" value="Genomic_DNA"/>
</dbReference>
<dbReference type="OrthoDB" id="8450798at2"/>
<dbReference type="InterPro" id="IPR012914">
    <property type="entry name" value="PucR_dom"/>
</dbReference>
<dbReference type="InterPro" id="IPR051448">
    <property type="entry name" value="CdaR-like_regulators"/>
</dbReference>
<dbReference type="Gene3D" id="1.10.10.2840">
    <property type="entry name" value="PucR C-terminal helix-turn-helix domain"/>
    <property type="match status" value="1"/>
</dbReference>
<keyword evidence="5" id="KW-1185">Reference proteome</keyword>
<dbReference type="InterPro" id="IPR042070">
    <property type="entry name" value="PucR_C-HTH_sf"/>
</dbReference>